<dbReference type="EMBL" id="DRNB01000125">
    <property type="protein sequence ID" value="HHJ63926.1"/>
    <property type="molecule type" value="Genomic_DNA"/>
</dbReference>
<dbReference type="PROSITE" id="PS50123">
    <property type="entry name" value="CHER"/>
    <property type="match status" value="1"/>
</dbReference>
<dbReference type="InterPro" id="IPR022642">
    <property type="entry name" value="CheR_C"/>
</dbReference>
<organism evidence="2">
    <name type="scientific">Aquifex aeolicus</name>
    <dbReference type="NCBI Taxonomy" id="63363"/>
    <lineage>
        <taxon>Bacteria</taxon>
        <taxon>Pseudomonadati</taxon>
        <taxon>Aquificota</taxon>
        <taxon>Aquificia</taxon>
        <taxon>Aquificales</taxon>
        <taxon>Aquificaceae</taxon>
        <taxon>Aquifex</taxon>
    </lineage>
</organism>
<gene>
    <name evidence="2" type="ORF">ENJ61_03375</name>
</gene>
<dbReference type="Gene3D" id="3.40.50.150">
    <property type="entry name" value="Vaccinia Virus protein VP39"/>
    <property type="match status" value="1"/>
</dbReference>
<keyword evidence="2" id="KW-0808">Transferase</keyword>
<proteinExistence type="predicted"/>
<dbReference type="SMART" id="SM00138">
    <property type="entry name" value="MeTrc"/>
    <property type="match status" value="1"/>
</dbReference>
<feature type="domain" description="CheR-type methyltransferase" evidence="1">
    <location>
        <begin position="1"/>
        <end position="265"/>
    </location>
</feature>
<evidence type="ECO:0000259" key="1">
    <source>
        <dbReference type="PROSITE" id="PS50123"/>
    </source>
</evidence>
<dbReference type="SUPFAM" id="SSF53335">
    <property type="entry name" value="S-adenosyl-L-methionine-dependent methyltransferases"/>
    <property type="match status" value="1"/>
</dbReference>
<dbReference type="GO" id="GO:0008757">
    <property type="term" value="F:S-adenosylmethionine-dependent methyltransferase activity"/>
    <property type="evidence" value="ECO:0007669"/>
    <property type="project" value="InterPro"/>
</dbReference>
<accession>A0A7C5L6T4</accession>
<dbReference type="Proteomes" id="UP000885792">
    <property type="component" value="Unassembled WGS sequence"/>
</dbReference>
<name>A0A7C5L6T4_AQUAO</name>
<comment type="caution">
    <text evidence="2">The sequence shown here is derived from an EMBL/GenBank/DDBJ whole genome shotgun (WGS) entry which is preliminary data.</text>
</comment>
<dbReference type="PANTHER" id="PTHR24422">
    <property type="entry name" value="CHEMOTAXIS PROTEIN METHYLTRANSFERASE"/>
    <property type="match status" value="1"/>
</dbReference>
<protein>
    <submittedName>
        <fullName evidence="2">Methyltransferase domain-containing protein</fullName>
    </submittedName>
</protein>
<evidence type="ECO:0000313" key="2">
    <source>
        <dbReference type="EMBL" id="HHJ63926.1"/>
    </source>
</evidence>
<dbReference type="AlphaFoldDB" id="A0A7C5L6T4"/>
<reference evidence="2" key="1">
    <citation type="journal article" date="2020" name="mSystems">
        <title>Genome- and Community-Level Interaction Insights into Carbon Utilization and Element Cycling Functions of Hydrothermarchaeota in Hydrothermal Sediment.</title>
        <authorList>
            <person name="Zhou Z."/>
            <person name="Liu Y."/>
            <person name="Xu W."/>
            <person name="Pan J."/>
            <person name="Luo Z.H."/>
            <person name="Li M."/>
        </authorList>
    </citation>
    <scope>NUCLEOTIDE SEQUENCE [LARGE SCALE GENOMIC DNA]</scope>
    <source>
        <strain evidence="2">HyVt-501</strain>
    </source>
</reference>
<dbReference type="PANTHER" id="PTHR24422:SF10">
    <property type="entry name" value="CHEMOTAXIS PROTEIN METHYLTRANSFERASE 2"/>
    <property type="match status" value="1"/>
</dbReference>
<sequence length="265" mass="31329">MKAEQRRHLTNLLRNVIYELTGNYYPDERMKILEYKVERLIKELRLDIETPEGIVSYFLQSEERRKLLIDLMTVPETRFFREREQLEVLFDDPLKGRTLLEMASVGCSTGQEPYTLAMMMEERGIGGTVTGMDINEKALREARAGVYRADELKDIPPEYRRFVLVRGKFLEIKPEIRRRVRFRQVNLVEGRDFEALRGRFDVVLCRNVLIYFDTRSKETALKNLGTILRSGGILVLSSTEILGREFQRLFESFKCGKFFFYRKRE</sequence>
<dbReference type="Pfam" id="PF01739">
    <property type="entry name" value="CheR"/>
    <property type="match status" value="1"/>
</dbReference>
<dbReference type="InterPro" id="IPR000780">
    <property type="entry name" value="CheR_MeTrfase"/>
</dbReference>
<dbReference type="GO" id="GO:0032259">
    <property type="term" value="P:methylation"/>
    <property type="evidence" value="ECO:0007669"/>
    <property type="project" value="UniProtKB-KW"/>
</dbReference>
<dbReference type="PRINTS" id="PR00996">
    <property type="entry name" value="CHERMTFRASE"/>
</dbReference>
<dbReference type="InterPro" id="IPR029063">
    <property type="entry name" value="SAM-dependent_MTases_sf"/>
</dbReference>
<dbReference type="InterPro" id="IPR050903">
    <property type="entry name" value="Bact_Chemotaxis_MeTrfase"/>
</dbReference>
<dbReference type="CDD" id="cd02440">
    <property type="entry name" value="AdoMet_MTases"/>
    <property type="match status" value="1"/>
</dbReference>
<keyword evidence="2" id="KW-0489">Methyltransferase</keyword>